<keyword evidence="2" id="KW-0496">Mitochondrion</keyword>
<reference evidence="2" key="1">
    <citation type="submission" date="2017-03" db="EMBL/GenBank/DDBJ databases">
        <title>The mitochondrial genome of the carnivorous plant Utricularia reniformis (Lentibulariaceae): structure, comparative analysis and evolutionary landmarks.</title>
        <authorList>
            <person name="Silva S.R."/>
            <person name="Alvarenga D.O."/>
            <person name="Michael T.P."/>
            <person name="Miranda V.F.O."/>
            <person name="Varani A.M."/>
        </authorList>
    </citation>
    <scope>NUCLEOTIDE SEQUENCE</scope>
</reference>
<name>A0A1Y0B4I4_9LAMI</name>
<geneLocation type="mitochondrion" evidence="2"/>
<dbReference type="EMBL" id="KY774314">
    <property type="protein sequence ID" value="ART32294.1"/>
    <property type="molecule type" value="Genomic_DNA"/>
</dbReference>
<feature type="signal peptide" evidence="1">
    <location>
        <begin position="1"/>
        <end position="23"/>
    </location>
</feature>
<keyword evidence="1" id="KW-0732">Signal</keyword>
<dbReference type="AlphaFoldDB" id="A0A1Y0B4I4"/>
<feature type="chain" id="PRO_5013390404" description="Secreted protein" evidence="1">
    <location>
        <begin position="24"/>
        <end position="138"/>
    </location>
</feature>
<sequence>MTSLFSRVVSLWSLSARVRSVSALSPPSAFRLSTIVTGSDTKLRPVFLLRPICLVRGPGYLKLFKASVLVLYWCIASGLTERAVKGTILTGKSKRLINQGRSCRVTIGRAVYPKRIDCSWVQIGRLKTSRQGTTKTTG</sequence>
<evidence type="ECO:0008006" key="3">
    <source>
        <dbReference type="Google" id="ProtNLM"/>
    </source>
</evidence>
<evidence type="ECO:0000256" key="1">
    <source>
        <dbReference type="SAM" id="SignalP"/>
    </source>
</evidence>
<evidence type="ECO:0000313" key="2">
    <source>
        <dbReference type="EMBL" id="ART32294.1"/>
    </source>
</evidence>
<proteinExistence type="predicted"/>
<protein>
    <recommendedName>
        <fullName evidence="3">Secreted protein</fullName>
    </recommendedName>
</protein>
<organism evidence="2">
    <name type="scientific">Utricularia reniformis</name>
    <dbReference type="NCBI Taxonomy" id="192314"/>
    <lineage>
        <taxon>Eukaryota</taxon>
        <taxon>Viridiplantae</taxon>
        <taxon>Streptophyta</taxon>
        <taxon>Embryophyta</taxon>
        <taxon>Tracheophyta</taxon>
        <taxon>Spermatophyta</taxon>
        <taxon>Magnoliopsida</taxon>
        <taxon>eudicotyledons</taxon>
        <taxon>Gunneridae</taxon>
        <taxon>Pentapetalae</taxon>
        <taxon>asterids</taxon>
        <taxon>lamiids</taxon>
        <taxon>Lamiales</taxon>
        <taxon>Lentibulariaceae</taxon>
        <taxon>Utricularia</taxon>
    </lineage>
</organism>
<accession>A0A1Y0B4I4</accession>
<gene>
    <name evidence="2" type="ORF">AEK19_MT2144</name>
</gene>